<sequence length="166" mass="18135">MAITPAHWTTGSSPYASANITCIRLLWSMRVNEADFGQVLQLRIVDVQLLEPAWVQGSRGQIAFKRLRCHQEGELSRAQKTQQKQGVGAAVANSRSCAKFCRLTSASSRIDSSVFLMFFGPTGSSQPSSSYASAYLCCWLPSLLSLRLLLQLDHQLGTIGGQISVL</sequence>
<proteinExistence type="predicted"/>
<dbReference type="AlphaFoldDB" id="A0A182JEB6"/>
<accession>A0A182JEB6</accession>
<dbReference type="VEuPathDB" id="VectorBase:AATE016481"/>
<reference evidence="1" key="1">
    <citation type="submission" date="2022-08" db="UniProtKB">
        <authorList>
            <consortium name="EnsemblMetazoa"/>
        </authorList>
    </citation>
    <scope>IDENTIFICATION</scope>
    <source>
        <strain evidence="1">EBRO</strain>
    </source>
</reference>
<name>A0A182JEB6_ANOAO</name>
<dbReference type="EnsemblMetazoa" id="AATE016481-RA">
    <property type="protein sequence ID" value="AATE016481-PA.1"/>
    <property type="gene ID" value="AATE016481"/>
</dbReference>
<organism evidence="1">
    <name type="scientific">Anopheles atroparvus</name>
    <name type="common">European mosquito</name>
    <dbReference type="NCBI Taxonomy" id="41427"/>
    <lineage>
        <taxon>Eukaryota</taxon>
        <taxon>Metazoa</taxon>
        <taxon>Ecdysozoa</taxon>
        <taxon>Arthropoda</taxon>
        <taxon>Hexapoda</taxon>
        <taxon>Insecta</taxon>
        <taxon>Pterygota</taxon>
        <taxon>Neoptera</taxon>
        <taxon>Endopterygota</taxon>
        <taxon>Diptera</taxon>
        <taxon>Nematocera</taxon>
        <taxon>Culicoidea</taxon>
        <taxon>Culicidae</taxon>
        <taxon>Anophelinae</taxon>
        <taxon>Anopheles</taxon>
    </lineage>
</organism>
<evidence type="ECO:0000313" key="1">
    <source>
        <dbReference type="EnsemblMetazoa" id="AATE016481-PA.1"/>
    </source>
</evidence>
<protein>
    <submittedName>
        <fullName evidence="1">Uncharacterized protein</fullName>
    </submittedName>
</protein>